<feature type="compositionally biased region" description="Basic and acidic residues" evidence="1">
    <location>
        <begin position="142"/>
        <end position="152"/>
    </location>
</feature>
<dbReference type="Gene3D" id="2.60.120.10">
    <property type="entry name" value="Jelly Rolls"/>
    <property type="match status" value="1"/>
</dbReference>
<evidence type="ECO:0000313" key="3">
    <source>
        <dbReference type="EMBL" id="QKV20579.1"/>
    </source>
</evidence>
<dbReference type="InterPro" id="IPR014710">
    <property type="entry name" value="RmlC-like_jellyroll"/>
</dbReference>
<name>A0A6N1VN08_9HYPH</name>
<evidence type="ECO:0000259" key="2">
    <source>
        <dbReference type="SMART" id="SM00835"/>
    </source>
</evidence>
<organism evidence="3 4">
    <name type="scientific">Oricola thermophila</name>
    <dbReference type="NCBI Taxonomy" id="2742145"/>
    <lineage>
        <taxon>Bacteria</taxon>
        <taxon>Pseudomonadati</taxon>
        <taxon>Pseudomonadota</taxon>
        <taxon>Alphaproteobacteria</taxon>
        <taxon>Hyphomicrobiales</taxon>
        <taxon>Ahrensiaceae</taxon>
        <taxon>Oricola</taxon>
    </lineage>
</organism>
<sequence length="161" mass="17451">MRRLSAPRGDAIPNNDRYPALVYPGVLGGANAPADIHALYARNGWGGGWTWEVFPFHHFHPDAFEALAVASGSARLMLGGPQGEEIDVQAGDVIVLPPGYGHRLIEKRDGFAVCGAYPAGQEDYTTLRDSDGYDDDVLAEMRRVPPPERDPIHGLPYAETA</sequence>
<accession>A0A6N1VN08</accession>
<keyword evidence="4" id="KW-1185">Reference proteome</keyword>
<dbReference type="AlphaFoldDB" id="A0A6N1VN08"/>
<dbReference type="SMART" id="SM00835">
    <property type="entry name" value="Cupin_1"/>
    <property type="match status" value="1"/>
</dbReference>
<dbReference type="InterPro" id="IPR013096">
    <property type="entry name" value="Cupin_2"/>
</dbReference>
<reference evidence="3 4" key="1">
    <citation type="submission" date="2020-06" db="EMBL/GenBank/DDBJ databases">
        <title>Oricola thermophila sp. nov. isolated from a tidal sediments.</title>
        <authorList>
            <person name="Kwon K.K."/>
            <person name="Yang S.-H."/>
            <person name="Park M.-J."/>
        </authorList>
    </citation>
    <scope>NUCLEOTIDE SEQUENCE [LARGE SCALE GENOMIC DNA]</scope>
    <source>
        <strain evidence="3 4">MEBiC13590</strain>
    </source>
</reference>
<gene>
    <name evidence="3" type="ORF">HTY61_07850</name>
</gene>
<feature type="region of interest" description="Disordered" evidence="1">
    <location>
        <begin position="142"/>
        <end position="161"/>
    </location>
</feature>
<dbReference type="PIRSF" id="PIRSF019307">
    <property type="entry name" value="UCP019307"/>
    <property type="match status" value="1"/>
</dbReference>
<evidence type="ECO:0000313" key="4">
    <source>
        <dbReference type="Proteomes" id="UP000509367"/>
    </source>
</evidence>
<dbReference type="InterPro" id="IPR011051">
    <property type="entry name" value="RmlC_Cupin_sf"/>
</dbReference>
<dbReference type="PANTHER" id="PTHR36448:SF2">
    <property type="entry name" value="CUPIN TYPE-1 DOMAIN-CONTAINING PROTEIN"/>
    <property type="match status" value="1"/>
</dbReference>
<dbReference type="PANTHER" id="PTHR36448">
    <property type="entry name" value="BLR7373 PROTEIN"/>
    <property type="match status" value="1"/>
</dbReference>
<dbReference type="InterPro" id="IPR047121">
    <property type="entry name" value="YjiB-like"/>
</dbReference>
<feature type="domain" description="Cupin type-1" evidence="2">
    <location>
        <begin position="37"/>
        <end position="150"/>
    </location>
</feature>
<dbReference type="CDD" id="cd02219">
    <property type="entry name" value="cupin_YjlB-like"/>
    <property type="match status" value="1"/>
</dbReference>
<dbReference type="InterPro" id="IPR006045">
    <property type="entry name" value="Cupin_1"/>
</dbReference>
<evidence type="ECO:0000256" key="1">
    <source>
        <dbReference type="SAM" id="MobiDB-lite"/>
    </source>
</evidence>
<dbReference type="Pfam" id="PF07883">
    <property type="entry name" value="Cupin_2"/>
    <property type="match status" value="1"/>
</dbReference>
<dbReference type="SUPFAM" id="SSF51182">
    <property type="entry name" value="RmlC-like cupins"/>
    <property type="match status" value="1"/>
</dbReference>
<dbReference type="EMBL" id="CP054836">
    <property type="protein sequence ID" value="QKV20579.1"/>
    <property type="molecule type" value="Genomic_DNA"/>
</dbReference>
<dbReference type="KEGG" id="orm:HTY61_07850"/>
<dbReference type="InterPro" id="IPR014500">
    <property type="entry name" value="UCP019307_cupin"/>
</dbReference>
<proteinExistence type="predicted"/>
<protein>
    <submittedName>
        <fullName evidence="3">Cupin domain-containing protein</fullName>
    </submittedName>
</protein>
<dbReference type="Proteomes" id="UP000509367">
    <property type="component" value="Chromosome"/>
</dbReference>